<evidence type="ECO:0000256" key="7">
    <source>
        <dbReference type="ARBA" id="ARBA00016240"/>
    </source>
</evidence>
<protein>
    <recommendedName>
        <fullName evidence="7">Formamidopyrimidine-DNA glycosylase</fullName>
        <ecNumber evidence="5">3.2.2.23</ecNumber>
        <ecNumber evidence="6">4.2.99.18</ecNumber>
    </recommendedName>
    <alternativeName>
        <fullName evidence="18">DNA-(apurinic or apyrimidinic site) lyase MutM</fullName>
    </alternativeName>
</protein>
<evidence type="ECO:0000256" key="8">
    <source>
        <dbReference type="ARBA" id="ARBA00022723"/>
    </source>
</evidence>
<keyword evidence="17 23" id="KW-0326">Glycosidase</keyword>
<dbReference type="InterPro" id="IPR015886">
    <property type="entry name" value="H2TH_FPG"/>
</dbReference>
<dbReference type="NCBIfam" id="NF002211">
    <property type="entry name" value="PRK01103.1"/>
    <property type="match status" value="1"/>
</dbReference>
<evidence type="ECO:0000256" key="3">
    <source>
        <dbReference type="ARBA" id="ARBA00009409"/>
    </source>
</evidence>
<evidence type="ECO:0000256" key="4">
    <source>
        <dbReference type="ARBA" id="ARBA00011245"/>
    </source>
</evidence>
<dbReference type="NCBIfam" id="TIGR00577">
    <property type="entry name" value="fpg"/>
    <property type="match status" value="1"/>
</dbReference>
<keyword evidence="16" id="KW-0511">Multifunctional enzyme</keyword>
<comment type="subunit">
    <text evidence="4">Monomer.</text>
</comment>
<dbReference type="GO" id="GO:0003684">
    <property type="term" value="F:damaged DNA binding"/>
    <property type="evidence" value="ECO:0007669"/>
    <property type="project" value="InterPro"/>
</dbReference>
<comment type="catalytic activity">
    <reaction evidence="19">
        <text>2'-deoxyribonucleotide-(2'-deoxyribose 5'-phosphate)-2'-deoxyribonucleotide-DNA = a 3'-end 2'-deoxyribonucleotide-(2,3-dehydro-2,3-deoxyribose 5'-phosphate)-DNA + a 5'-end 5'-phospho-2'-deoxyribonucleoside-DNA + H(+)</text>
        <dbReference type="Rhea" id="RHEA:66592"/>
        <dbReference type="Rhea" id="RHEA-COMP:13180"/>
        <dbReference type="Rhea" id="RHEA-COMP:16897"/>
        <dbReference type="Rhea" id="RHEA-COMP:17067"/>
        <dbReference type="ChEBI" id="CHEBI:15378"/>
        <dbReference type="ChEBI" id="CHEBI:136412"/>
        <dbReference type="ChEBI" id="CHEBI:157695"/>
        <dbReference type="ChEBI" id="CHEBI:167181"/>
        <dbReference type="EC" id="4.2.99.18"/>
    </reaction>
</comment>
<evidence type="ECO:0000256" key="19">
    <source>
        <dbReference type="ARBA" id="ARBA00044632"/>
    </source>
</evidence>
<dbReference type="InterPro" id="IPR010663">
    <property type="entry name" value="Znf_FPG/IleRS"/>
</dbReference>
<keyword evidence="12" id="KW-0862">Zinc</keyword>
<evidence type="ECO:0000256" key="11">
    <source>
        <dbReference type="ARBA" id="ARBA00022801"/>
    </source>
</evidence>
<dbReference type="GO" id="GO:0006284">
    <property type="term" value="P:base-excision repair"/>
    <property type="evidence" value="ECO:0007669"/>
    <property type="project" value="InterPro"/>
</dbReference>
<comment type="cofactor">
    <cofactor evidence="2">
        <name>Zn(2+)</name>
        <dbReference type="ChEBI" id="CHEBI:29105"/>
    </cofactor>
</comment>
<dbReference type="AlphaFoldDB" id="A0AAE5CCF8"/>
<evidence type="ECO:0000259" key="21">
    <source>
        <dbReference type="PROSITE" id="PS51066"/>
    </source>
</evidence>
<dbReference type="SUPFAM" id="SSF46946">
    <property type="entry name" value="S13-like H2TH domain"/>
    <property type="match status" value="1"/>
</dbReference>
<dbReference type="SMART" id="SM00898">
    <property type="entry name" value="Fapy_DNA_glyco"/>
    <property type="match status" value="1"/>
</dbReference>
<dbReference type="Proteomes" id="UP000702544">
    <property type="component" value="Unassembled WGS sequence"/>
</dbReference>
<dbReference type="SUPFAM" id="SSF81624">
    <property type="entry name" value="N-terminal domain of MutM-like DNA repair proteins"/>
    <property type="match status" value="1"/>
</dbReference>
<dbReference type="PROSITE" id="PS51066">
    <property type="entry name" value="ZF_FPG_2"/>
    <property type="match status" value="1"/>
</dbReference>
<evidence type="ECO:0000256" key="17">
    <source>
        <dbReference type="ARBA" id="ARBA00023295"/>
    </source>
</evidence>
<keyword evidence="8" id="KW-0479">Metal-binding</keyword>
<feature type="domain" description="Formamidopyrimidine-DNA glycosylase catalytic" evidence="22">
    <location>
        <begin position="2"/>
        <end position="123"/>
    </location>
</feature>
<dbReference type="SMART" id="SM01232">
    <property type="entry name" value="H2TH"/>
    <property type="match status" value="1"/>
</dbReference>
<evidence type="ECO:0000313" key="24">
    <source>
        <dbReference type="Proteomes" id="UP000702544"/>
    </source>
</evidence>
<dbReference type="InterPro" id="IPR000214">
    <property type="entry name" value="Znf_DNA_glyclase/AP_lyase"/>
</dbReference>
<dbReference type="FunFam" id="1.10.8.50:FF:000003">
    <property type="entry name" value="Formamidopyrimidine-DNA glycosylase"/>
    <property type="match status" value="1"/>
</dbReference>
<evidence type="ECO:0000256" key="20">
    <source>
        <dbReference type="PROSITE-ProRule" id="PRU00391"/>
    </source>
</evidence>
<evidence type="ECO:0000256" key="18">
    <source>
        <dbReference type="ARBA" id="ARBA00030638"/>
    </source>
</evidence>
<sequence>MPELPEAETIARGLDAAVAGGRVARVRIHRAEVVEPLSAAVFRRAFTGRRIARIGRRGKWIVGLLDDSQRWVTQLRMTGRFTWRAAGPRQPLRAEPHLSVSLLIEPDGGEPGVLRFYDTRRFGRMRLLAPAVYAELDARLGVEPLSDAFTPARFARMLEGGRAPIRNWLLDQGRVAGVGNIYAVEACHIARLDPRRAAGDLDRNDVRRLHRAVRRVLSDAIARRGTTFSDYRDLLGGSGDFQNALRVYGREGEACPRGDGTIERAVLAGRSAFYCPACQR</sequence>
<reference evidence="23 24" key="1">
    <citation type="submission" date="2020-01" db="EMBL/GenBank/DDBJ databases">
        <title>Genomes assembled from Gulf of Kutch pelagic sediment metagenomes.</title>
        <authorList>
            <person name="Chandrashekar M."/>
            <person name="Mahajan M.S."/>
            <person name="Dave K.J."/>
            <person name="Vatsa P."/>
            <person name="Nathani N.M."/>
        </authorList>
    </citation>
    <scope>NUCLEOTIDE SEQUENCE [LARGE SCALE GENOMIC DNA]</scope>
    <source>
        <strain evidence="23">KS3-K002</strain>
    </source>
</reference>
<dbReference type="SUPFAM" id="SSF57716">
    <property type="entry name" value="Glucocorticoid receptor-like (DNA-binding domain)"/>
    <property type="match status" value="1"/>
</dbReference>
<evidence type="ECO:0000313" key="23">
    <source>
        <dbReference type="EMBL" id="NIR75600.1"/>
    </source>
</evidence>
<name>A0AAE5CCF8_9BACT</name>
<comment type="caution">
    <text evidence="23">The sequence shown here is derived from an EMBL/GenBank/DDBJ whole genome shotgun (WGS) entry which is preliminary data.</text>
</comment>
<comment type="catalytic activity">
    <reaction evidence="1">
        <text>Hydrolysis of DNA containing ring-opened 7-methylguanine residues, releasing 2,6-diamino-4-hydroxy-5-(N-methyl)formamidopyrimidine.</text>
        <dbReference type="EC" id="3.2.2.23"/>
    </reaction>
</comment>
<evidence type="ECO:0000256" key="15">
    <source>
        <dbReference type="ARBA" id="ARBA00023239"/>
    </source>
</evidence>
<comment type="similarity">
    <text evidence="3">Belongs to the FPG family.</text>
</comment>
<evidence type="ECO:0000259" key="22">
    <source>
        <dbReference type="PROSITE" id="PS51068"/>
    </source>
</evidence>
<dbReference type="InterPro" id="IPR020629">
    <property type="entry name" value="FPG_Glyclase"/>
</dbReference>
<evidence type="ECO:0000256" key="14">
    <source>
        <dbReference type="ARBA" id="ARBA00023204"/>
    </source>
</evidence>
<accession>A0AAE5CCF8</accession>
<dbReference type="Pfam" id="PF06827">
    <property type="entry name" value="zf-FPG_IleRS"/>
    <property type="match status" value="1"/>
</dbReference>
<keyword evidence="10 20" id="KW-0863">Zinc-finger</keyword>
<dbReference type="GO" id="GO:0008270">
    <property type="term" value="F:zinc ion binding"/>
    <property type="evidence" value="ECO:0007669"/>
    <property type="project" value="UniProtKB-KW"/>
</dbReference>
<dbReference type="EMBL" id="JAACAK010000083">
    <property type="protein sequence ID" value="NIR75600.1"/>
    <property type="molecule type" value="Genomic_DNA"/>
</dbReference>
<evidence type="ECO:0000256" key="12">
    <source>
        <dbReference type="ARBA" id="ARBA00022833"/>
    </source>
</evidence>
<evidence type="ECO:0000256" key="16">
    <source>
        <dbReference type="ARBA" id="ARBA00023268"/>
    </source>
</evidence>
<dbReference type="EC" id="3.2.2.23" evidence="5"/>
<dbReference type="Gene3D" id="1.10.8.50">
    <property type="match status" value="1"/>
</dbReference>
<evidence type="ECO:0000256" key="9">
    <source>
        <dbReference type="ARBA" id="ARBA00022763"/>
    </source>
</evidence>
<feature type="domain" description="FPG-type" evidence="21">
    <location>
        <begin position="246"/>
        <end position="280"/>
    </location>
</feature>
<gene>
    <name evidence="23" type="primary">mutM</name>
    <name evidence="23" type="ORF">GWO12_10905</name>
</gene>
<organism evidence="23 24">
    <name type="scientific">Candidatus Kutchimonas denitrificans</name>
    <dbReference type="NCBI Taxonomy" id="3056748"/>
    <lineage>
        <taxon>Bacteria</taxon>
        <taxon>Pseudomonadati</taxon>
        <taxon>Gemmatimonadota</taxon>
        <taxon>Gemmatimonadia</taxon>
        <taxon>Candidatus Palauibacterales</taxon>
        <taxon>Candidatus Palauibacteraceae</taxon>
        <taxon>Candidatus Kutchimonas</taxon>
    </lineage>
</organism>
<dbReference type="GO" id="GO:0034039">
    <property type="term" value="F:8-oxo-7,8-dihydroguanine DNA N-glycosylase activity"/>
    <property type="evidence" value="ECO:0007669"/>
    <property type="project" value="TreeGrafter"/>
</dbReference>
<evidence type="ECO:0000256" key="6">
    <source>
        <dbReference type="ARBA" id="ARBA00012720"/>
    </source>
</evidence>
<evidence type="ECO:0000256" key="2">
    <source>
        <dbReference type="ARBA" id="ARBA00001947"/>
    </source>
</evidence>
<evidence type="ECO:0000256" key="13">
    <source>
        <dbReference type="ARBA" id="ARBA00023125"/>
    </source>
</evidence>
<keyword evidence="9" id="KW-0227">DNA damage</keyword>
<evidence type="ECO:0000256" key="1">
    <source>
        <dbReference type="ARBA" id="ARBA00001668"/>
    </source>
</evidence>
<keyword evidence="14" id="KW-0234">DNA repair</keyword>
<dbReference type="PANTHER" id="PTHR22993">
    <property type="entry name" value="FORMAMIDOPYRIMIDINE-DNA GLYCOSYLASE"/>
    <property type="match status" value="1"/>
</dbReference>
<keyword evidence="11 23" id="KW-0378">Hydrolase</keyword>
<dbReference type="InterPro" id="IPR035937">
    <property type="entry name" value="FPG_N"/>
</dbReference>
<dbReference type="InterPro" id="IPR010979">
    <property type="entry name" value="Ribosomal_uS13-like_H2TH"/>
</dbReference>
<evidence type="ECO:0000256" key="10">
    <source>
        <dbReference type="ARBA" id="ARBA00022771"/>
    </source>
</evidence>
<proteinExistence type="inferred from homology"/>
<dbReference type="PROSITE" id="PS51068">
    <property type="entry name" value="FPG_CAT"/>
    <property type="match status" value="1"/>
</dbReference>
<dbReference type="Gene3D" id="3.20.190.10">
    <property type="entry name" value="MutM-like, N-terminal"/>
    <property type="match status" value="1"/>
</dbReference>
<dbReference type="InterPro" id="IPR012319">
    <property type="entry name" value="FPG_cat"/>
</dbReference>
<keyword evidence="15 23" id="KW-0456">Lyase</keyword>
<dbReference type="EC" id="4.2.99.18" evidence="6"/>
<dbReference type="PANTHER" id="PTHR22993:SF9">
    <property type="entry name" value="FORMAMIDOPYRIMIDINE-DNA GLYCOSYLASE"/>
    <property type="match status" value="1"/>
</dbReference>
<dbReference type="Pfam" id="PF06831">
    <property type="entry name" value="H2TH"/>
    <property type="match status" value="1"/>
</dbReference>
<evidence type="ECO:0000256" key="5">
    <source>
        <dbReference type="ARBA" id="ARBA00012024"/>
    </source>
</evidence>
<dbReference type="Pfam" id="PF01149">
    <property type="entry name" value="Fapy_DNA_glyco"/>
    <property type="match status" value="1"/>
</dbReference>
<keyword evidence="13" id="KW-0238">DNA-binding</keyword>
<dbReference type="GO" id="GO:0140078">
    <property type="term" value="F:class I DNA-(apurinic or apyrimidinic site) endonuclease activity"/>
    <property type="evidence" value="ECO:0007669"/>
    <property type="project" value="UniProtKB-EC"/>
</dbReference>